<proteinExistence type="predicted"/>
<dbReference type="InterPro" id="IPR001451">
    <property type="entry name" value="Hexapep"/>
</dbReference>
<dbReference type="AlphaFoldDB" id="A0A0C2NDR6"/>
<dbReference type="EMBL" id="JTKH01000020">
    <property type="protein sequence ID" value="KII77756.1"/>
    <property type="molecule type" value="Genomic_DNA"/>
</dbReference>
<keyword evidence="2" id="KW-1185">Reference proteome</keyword>
<comment type="caution">
    <text evidence="1">The sequence shown here is derived from an EMBL/GenBank/DDBJ whole genome shotgun (WGS) entry which is preliminary data.</text>
</comment>
<protein>
    <recommendedName>
        <fullName evidence="3">Serine acetyltransferase</fullName>
    </recommendedName>
</protein>
<dbReference type="Pfam" id="PF14602">
    <property type="entry name" value="Hexapep_2"/>
    <property type="match status" value="1"/>
</dbReference>
<organism evidence="1 2">
    <name type="scientific">Vibrio renipiscarius</name>
    <dbReference type="NCBI Taxonomy" id="1461322"/>
    <lineage>
        <taxon>Bacteria</taxon>
        <taxon>Pseudomonadati</taxon>
        <taxon>Pseudomonadota</taxon>
        <taxon>Gammaproteobacteria</taxon>
        <taxon>Vibrionales</taxon>
        <taxon>Vibrionaceae</taxon>
        <taxon>Vibrio</taxon>
    </lineage>
</organism>
<dbReference type="Proteomes" id="UP000031672">
    <property type="component" value="Unassembled WGS sequence"/>
</dbReference>
<gene>
    <name evidence="1" type="ORF">OJ16_11125</name>
</gene>
<evidence type="ECO:0000313" key="1">
    <source>
        <dbReference type="EMBL" id="KII77756.1"/>
    </source>
</evidence>
<evidence type="ECO:0000313" key="2">
    <source>
        <dbReference type="Proteomes" id="UP000031672"/>
    </source>
</evidence>
<dbReference type="PANTHER" id="PTHR42811">
    <property type="entry name" value="SERINE ACETYLTRANSFERASE"/>
    <property type="match status" value="1"/>
</dbReference>
<sequence length="124" mass="13364">MTSNIINYLLFVIFYRSFTRYASNDFSIGVKQLCIQQIHLPHPIGIVIGKGVLLGKNCVIYQGVTIGKSNAHSDFYPVIGSNVTIYTGAVIIGNINIGDNCVIGAGRVVSRSLEAGTILKCLSD</sequence>
<dbReference type="InterPro" id="IPR011004">
    <property type="entry name" value="Trimer_LpxA-like_sf"/>
</dbReference>
<dbReference type="Pfam" id="PF00132">
    <property type="entry name" value="Hexapep"/>
    <property type="match status" value="1"/>
</dbReference>
<reference evidence="1 2" key="1">
    <citation type="submission" date="2014-11" db="EMBL/GenBank/DDBJ databases">
        <title>Draft Genome Sequence of Vibrio piscirenalis strains CECT 8603T and CECT 8604, two marine Gammaproteobacterium isolated from cultured gilthead sea bream (Sparus aurata).</title>
        <authorList>
            <person name="Arahal D.R."/>
            <person name="Rodrigo-Torres L."/>
            <person name="Lucena T."/>
            <person name="Pujalte M.J."/>
        </authorList>
    </citation>
    <scope>NUCLEOTIDE SEQUENCE [LARGE SCALE GENOMIC DNA]</scope>
    <source>
        <strain evidence="1 2">DCR 1-4-2</strain>
    </source>
</reference>
<evidence type="ECO:0008006" key="3">
    <source>
        <dbReference type="Google" id="ProtNLM"/>
    </source>
</evidence>
<accession>A0A0C2NDR6</accession>
<dbReference type="STRING" id="1461322.OJ16_11125"/>
<dbReference type="Gene3D" id="2.160.10.10">
    <property type="entry name" value="Hexapeptide repeat proteins"/>
    <property type="match status" value="1"/>
</dbReference>
<dbReference type="SUPFAM" id="SSF51161">
    <property type="entry name" value="Trimeric LpxA-like enzymes"/>
    <property type="match status" value="1"/>
</dbReference>
<name>A0A0C2NDR6_9VIBR</name>